<proteinExistence type="predicted"/>
<keyword evidence="4" id="KW-0812">Transmembrane</keyword>
<dbReference type="EMBL" id="CAJDYZ010005422">
    <property type="protein sequence ID" value="CAD1472482.1"/>
    <property type="molecule type" value="Genomic_DNA"/>
</dbReference>
<evidence type="ECO:0000256" key="4">
    <source>
        <dbReference type="SAM" id="Phobius"/>
    </source>
</evidence>
<dbReference type="SMART" id="SM00369">
    <property type="entry name" value="LRR_TYP"/>
    <property type="match status" value="6"/>
</dbReference>
<accession>A0A6V7H384</accession>
<gene>
    <name evidence="5" type="ORF">MHI_LOCUS300506</name>
</gene>
<evidence type="ECO:0000313" key="6">
    <source>
        <dbReference type="Proteomes" id="UP000752696"/>
    </source>
</evidence>
<sequence>RDDRSIVPCLQMLFTRLWLVLFPFLFAVPWLSGSHVPSIFAGIRRSQGVRYYPTVENPPTANPSWEMPLSVAASAPQYCVANSVLNFTGMGLRRIGDSFINTTYARELYLDGNDIKEISETAFDSMKGLEILSISGNNLPTNKLLWFHYHETLWRLTIDDNVDDTSMNDGSVQGMLEHFPRLEYLSLRRNGISRVDVQFDKLAPVLNWLDLSGNRLESFDFVVDLPRTMKNLYLEDNDCSCTINKLPSGIEYLQVSGNRITELCNENCSHASLSLRGLKKLKILTVSRNNVRYLDLSHNQIIEVMNLCDNILTSIETLNLSNNYISMIDNNFVNMLYLRTLDLSNNRIAILPTMLIFNSRSLEVLLLRNNSIEDIDDLFKKNSFKELELHLQDNPFSAVKYSNFQVHLKDRDTRSELTNRVSIESFGEIDDIDDVDDTDDVSQSNVQSTFEHWFVRLPFIHWRSKLDIFGNILQSEEAFSNEL</sequence>
<dbReference type="InterPro" id="IPR050328">
    <property type="entry name" value="Dev_Immune_Receptor"/>
</dbReference>
<name>A0A6V7H384_9HYME</name>
<dbReference type="AlphaFoldDB" id="A0A6V7H384"/>
<dbReference type="Proteomes" id="UP000752696">
    <property type="component" value="Unassembled WGS sequence"/>
</dbReference>
<keyword evidence="4" id="KW-0472">Membrane</keyword>
<evidence type="ECO:0000256" key="2">
    <source>
        <dbReference type="ARBA" id="ARBA00022729"/>
    </source>
</evidence>
<keyword evidence="1" id="KW-0433">Leucine-rich repeat</keyword>
<keyword evidence="3" id="KW-0677">Repeat</keyword>
<dbReference type="InterPro" id="IPR001611">
    <property type="entry name" value="Leu-rich_rpt"/>
</dbReference>
<organism evidence="5 6">
    <name type="scientific">Heterotrigona itama</name>
    <dbReference type="NCBI Taxonomy" id="395501"/>
    <lineage>
        <taxon>Eukaryota</taxon>
        <taxon>Metazoa</taxon>
        <taxon>Ecdysozoa</taxon>
        <taxon>Arthropoda</taxon>
        <taxon>Hexapoda</taxon>
        <taxon>Insecta</taxon>
        <taxon>Pterygota</taxon>
        <taxon>Neoptera</taxon>
        <taxon>Endopterygota</taxon>
        <taxon>Hymenoptera</taxon>
        <taxon>Apocrita</taxon>
        <taxon>Aculeata</taxon>
        <taxon>Apoidea</taxon>
        <taxon>Anthophila</taxon>
        <taxon>Apidae</taxon>
        <taxon>Heterotrigona</taxon>
    </lineage>
</organism>
<reference evidence="5" key="1">
    <citation type="submission" date="2020-07" db="EMBL/GenBank/DDBJ databases">
        <authorList>
            <person name="Nazaruddin N."/>
        </authorList>
    </citation>
    <scope>NUCLEOTIDE SEQUENCE</scope>
</reference>
<evidence type="ECO:0000256" key="1">
    <source>
        <dbReference type="ARBA" id="ARBA00022614"/>
    </source>
</evidence>
<keyword evidence="6" id="KW-1185">Reference proteome</keyword>
<dbReference type="PANTHER" id="PTHR24373:SF370">
    <property type="entry name" value="FISH-LIPS, ISOFORM E"/>
    <property type="match status" value="1"/>
</dbReference>
<protein>
    <recommendedName>
        <fullName evidence="7">LRRCT domain-containing protein</fullName>
    </recommendedName>
</protein>
<comment type="caution">
    <text evidence="5">The sequence shown here is derived from an EMBL/GenBank/DDBJ whole genome shotgun (WGS) entry which is preliminary data.</text>
</comment>
<evidence type="ECO:0000313" key="5">
    <source>
        <dbReference type="EMBL" id="CAD1472482.1"/>
    </source>
</evidence>
<dbReference type="InterPro" id="IPR003591">
    <property type="entry name" value="Leu-rich_rpt_typical-subtyp"/>
</dbReference>
<dbReference type="InterPro" id="IPR032675">
    <property type="entry name" value="LRR_dom_sf"/>
</dbReference>
<dbReference type="PROSITE" id="PS51450">
    <property type="entry name" value="LRR"/>
    <property type="match status" value="4"/>
</dbReference>
<dbReference type="PANTHER" id="PTHR24373">
    <property type="entry name" value="SLIT RELATED LEUCINE-RICH REPEAT NEURONAL PROTEIN"/>
    <property type="match status" value="1"/>
</dbReference>
<dbReference type="SUPFAM" id="SSF52058">
    <property type="entry name" value="L domain-like"/>
    <property type="match status" value="1"/>
</dbReference>
<dbReference type="GO" id="GO:0005615">
    <property type="term" value="C:extracellular space"/>
    <property type="evidence" value="ECO:0007669"/>
    <property type="project" value="TreeGrafter"/>
</dbReference>
<dbReference type="Pfam" id="PF13855">
    <property type="entry name" value="LRR_8"/>
    <property type="match status" value="1"/>
</dbReference>
<feature type="transmembrane region" description="Helical" evidence="4">
    <location>
        <begin position="12"/>
        <end position="31"/>
    </location>
</feature>
<keyword evidence="4" id="KW-1133">Transmembrane helix</keyword>
<dbReference type="Pfam" id="PF00560">
    <property type="entry name" value="LRR_1"/>
    <property type="match status" value="2"/>
</dbReference>
<dbReference type="OrthoDB" id="8023798at2759"/>
<feature type="non-terminal residue" evidence="5">
    <location>
        <position position="1"/>
    </location>
</feature>
<keyword evidence="2" id="KW-0732">Signal</keyword>
<evidence type="ECO:0008006" key="7">
    <source>
        <dbReference type="Google" id="ProtNLM"/>
    </source>
</evidence>
<dbReference type="GO" id="GO:0031012">
    <property type="term" value="C:extracellular matrix"/>
    <property type="evidence" value="ECO:0007669"/>
    <property type="project" value="TreeGrafter"/>
</dbReference>
<evidence type="ECO:0000256" key="3">
    <source>
        <dbReference type="ARBA" id="ARBA00022737"/>
    </source>
</evidence>
<dbReference type="Gene3D" id="3.80.10.10">
    <property type="entry name" value="Ribonuclease Inhibitor"/>
    <property type="match status" value="2"/>
</dbReference>